<dbReference type="Proteomes" id="UP000824223">
    <property type="component" value="Unassembled WGS sequence"/>
</dbReference>
<proteinExistence type="predicted"/>
<protein>
    <submittedName>
        <fullName evidence="1">C-GCAxxG-C-C family protein</fullName>
    </submittedName>
</protein>
<accession>A0A9D2HBQ0</accession>
<dbReference type="AlphaFoldDB" id="A0A9D2HBQ0"/>
<comment type="caution">
    <text evidence="1">The sequence shown here is derived from an EMBL/GenBank/DDBJ whole genome shotgun (WGS) entry which is preliminary data.</text>
</comment>
<reference evidence="1" key="2">
    <citation type="submission" date="2021-04" db="EMBL/GenBank/DDBJ databases">
        <authorList>
            <person name="Gilroy R."/>
        </authorList>
    </citation>
    <scope>NUCLEOTIDE SEQUENCE</scope>
    <source>
        <strain evidence="1">ChiSjej2B20-11307</strain>
    </source>
</reference>
<sequence length="54" mass="6339">MMISMDNIIGGPDNGKLPKADTYKKTREYAAKFKEKSSTYYCRALPFLHMWYNN</sequence>
<gene>
    <name evidence="1" type="ORF">H9798_06955</name>
</gene>
<evidence type="ECO:0000313" key="2">
    <source>
        <dbReference type="Proteomes" id="UP000824223"/>
    </source>
</evidence>
<name>A0A9D2HBQ0_9FIRM</name>
<evidence type="ECO:0000313" key="1">
    <source>
        <dbReference type="EMBL" id="HJA06860.1"/>
    </source>
</evidence>
<organism evidence="1 2">
    <name type="scientific">Candidatus Mediterraneibacter pullicola</name>
    <dbReference type="NCBI Taxonomy" id="2838682"/>
    <lineage>
        <taxon>Bacteria</taxon>
        <taxon>Bacillati</taxon>
        <taxon>Bacillota</taxon>
        <taxon>Clostridia</taxon>
        <taxon>Lachnospirales</taxon>
        <taxon>Lachnospiraceae</taxon>
        <taxon>Mediterraneibacter</taxon>
    </lineage>
</organism>
<reference evidence="1" key="1">
    <citation type="journal article" date="2021" name="PeerJ">
        <title>Extensive microbial diversity within the chicken gut microbiome revealed by metagenomics and culture.</title>
        <authorList>
            <person name="Gilroy R."/>
            <person name="Ravi A."/>
            <person name="Getino M."/>
            <person name="Pursley I."/>
            <person name="Horton D.L."/>
            <person name="Alikhan N.F."/>
            <person name="Baker D."/>
            <person name="Gharbi K."/>
            <person name="Hall N."/>
            <person name="Watson M."/>
            <person name="Adriaenssens E.M."/>
            <person name="Foster-Nyarko E."/>
            <person name="Jarju S."/>
            <person name="Secka A."/>
            <person name="Antonio M."/>
            <person name="Oren A."/>
            <person name="Chaudhuri R.R."/>
            <person name="La Ragione R."/>
            <person name="Hildebrand F."/>
            <person name="Pallen M.J."/>
        </authorList>
    </citation>
    <scope>NUCLEOTIDE SEQUENCE</scope>
    <source>
        <strain evidence="1">ChiSjej2B20-11307</strain>
    </source>
</reference>
<dbReference type="EMBL" id="DXAK01000035">
    <property type="protein sequence ID" value="HJA06860.1"/>
    <property type="molecule type" value="Genomic_DNA"/>
</dbReference>